<sequence length="830" mass="93506">MLAKVHQDFTRERLSPHFVYESYDEDTGFFFNRGSIGFVLMGNPLVGTSVQAQGEIAEFLKDEENLPSGSSLQVLMIGSDQINHFLDNWQFYRREEIFYNLAKRRTDFFRLKAKEGIVKDVVLLISVTIPAMQVDLDAMERRREILKNTFRSIGLYTENVDATIFLKFVRTIFGWWDKEEQPVLNPYEILSEQILPSDFSAFVKEDMVLLGDEESFITLEVVKRPTDWRLALMDLFIGNELRRQDYIQSNYLIHLGVQILANQAVAKAGAITKREALERNIAAGMGKLFPDIEHEAKDLNAAVRSLQGGDRMITLHMNVIVSCSPKKVKEVVGSYCSMMRRNGFYFVPCNNDHLAVMLASLPMQLVAAEKGIIADNIGGIGVALRNLGRGIKTVSSETKALLPIVGEWKGDLASPGMLLSGRRGQIMYWSPFGSSLMPHIKQHGSGSMEAAENYNVCVAGVSGSGKSVFLQELMWSTLGVGGKIFVLDYGRSFKHSCLLLKGNYIEFDTRYPISINPFSEIPEGNDPKSSEARADFLGSFPLVLATMAAPQYGTNDLQQPMLQQALIEVWKTNGAKAEITDIADWLMAREESYAKELGNMLFPFTREGQYGKFFSGKAELSLNSRVVVIETDNLRNFPELMTVVTQMMMVHINRTMAKSDRDIPSLIIIDEMKKTIKSKKAEEFVDESSRIVRKYNTAIVVATQHLTDFFPLEGGPFENIFAGSSHKVILKQNPESLTAMRSIPQLAHFVKEDWKLNLMQSIHSVKHHYSEAAIFGPNIQGIVGRLMIDPFNLLLLSTDANEYQQIEQRMERGMNLTTSIEDILKERGVH</sequence>
<dbReference type="Gene3D" id="1.10.8.730">
    <property type="match status" value="1"/>
</dbReference>
<dbReference type="EMBL" id="AP029170">
    <property type="protein sequence ID" value="BFD45513.1"/>
    <property type="molecule type" value="Genomic_DNA"/>
</dbReference>
<dbReference type="SUPFAM" id="SSF52540">
    <property type="entry name" value="P-loop containing nucleoside triphosphate hydrolases"/>
    <property type="match status" value="1"/>
</dbReference>
<feature type="domain" description="TraG P-loop" evidence="1">
    <location>
        <begin position="597"/>
        <end position="825"/>
    </location>
</feature>
<organism evidence="2">
    <name type="scientific">Candidatus Tisiphia endosymbiont of Sergentomyia squamirostris</name>
    <dbReference type="NCBI Taxonomy" id="3113639"/>
    <lineage>
        <taxon>Bacteria</taxon>
        <taxon>Pseudomonadati</taxon>
        <taxon>Pseudomonadota</taxon>
        <taxon>Alphaproteobacteria</taxon>
        <taxon>Rickettsiales</taxon>
        <taxon>Rickettsiaceae</taxon>
        <taxon>Rickettsieae</taxon>
        <taxon>Candidatus Tisiphia</taxon>
    </lineage>
</organism>
<protein>
    <submittedName>
        <fullName evidence="2">TraC family protein</fullName>
    </submittedName>
</protein>
<dbReference type="AlphaFoldDB" id="A0AAT9G6Q0"/>
<dbReference type="InterPro" id="IPR027417">
    <property type="entry name" value="P-loop_NTPase"/>
</dbReference>
<dbReference type="InterPro" id="IPR053155">
    <property type="entry name" value="F-pilin_assembly_TraC"/>
</dbReference>
<dbReference type="PANTHER" id="PTHR38467">
    <property type="match status" value="1"/>
</dbReference>
<gene>
    <name evidence="2" type="ORF">DMENIID0002_01590</name>
</gene>
<evidence type="ECO:0000313" key="2">
    <source>
        <dbReference type="EMBL" id="BFD45513.1"/>
    </source>
</evidence>
<accession>A0AAT9G6Q0</accession>
<reference evidence="2" key="1">
    <citation type="submission" date="2024-01" db="EMBL/GenBank/DDBJ databases">
        <title>Sequencing the genomes of a sandfly, Sergentomyia squamirostris, and its two endosymbionts.</title>
        <authorList>
            <person name="Itokawa K."/>
            <person name="Sanjoba C."/>
        </authorList>
    </citation>
    <scope>NUCLEOTIDE SEQUENCE</scope>
    <source>
        <strain evidence="2">RiSSQ</strain>
    </source>
</reference>
<name>A0AAT9G6Q0_9RICK</name>
<feature type="domain" description="TraG P-loop" evidence="1">
    <location>
        <begin position="450"/>
        <end position="519"/>
    </location>
</feature>
<dbReference type="Pfam" id="PF11130">
    <property type="entry name" value="TraC_F_IV"/>
    <property type="match status" value="1"/>
</dbReference>
<dbReference type="InterPro" id="IPR043964">
    <property type="entry name" value="P-loop_TraG"/>
</dbReference>
<dbReference type="Gene3D" id="3.40.50.300">
    <property type="entry name" value="P-loop containing nucleotide triphosphate hydrolases"/>
    <property type="match status" value="1"/>
</dbReference>
<dbReference type="PANTHER" id="PTHR38467:SF1">
    <property type="entry name" value="CONJUGATIVE TRANSFER: ASSEMBLY"/>
    <property type="match status" value="1"/>
</dbReference>
<dbReference type="InterPro" id="IPR025955">
    <property type="entry name" value="TraC/Conjuga_ATPase"/>
</dbReference>
<dbReference type="Pfam" id="PF19044">
    <property type="entry name" value="P-loop_TraG"/>
    <property type="match status" value="2"/>
</dbReference>
<proteinExistence type="predicted"/>
<evidence type="ECO:0000259" key="1">
    <source>
        <dbReference type="Pfam" id="PF19044"/>
    </source>
</evidence>